<feature type="compositionally biased region" description="Pro residues" evidence="7">
    <location>
        <begin position="390"/>
        <end position="403"/>
    </location>
</feature>
<dbReference type="EMBL" id="RCHS01003692">
    <property type="protein sequence ID" value="RMX40004.1"/>
    <property type="molecule type" value="Genomic_DNA"/>
</dbReference>
<dbReference type="PROSITE" id="PS00972">
    <property type="entry name" value="USP_1"/>
    <property type="match status" value="1"/>
</dbReference>
<dbReference type="InterPro" id="IPR001394">
    <property type="entry name" value="Peptidase_C19_UCH"/>
</dbReference>
<dbReference type="Gene3D" id="3.90.70.10">
    <property type="entry name" value="Cysteine proteinases"/>
    <property type="match status" value="2"/>
</dbReference>
<dbReference type="InterPro" id="IPR038765">
    <property type="entry name" value="Papain-like_cys_pep_sf"/>
</dbReference>
<organism evidence="11 12">
    <name type="scientific">Pocillopora damicornis</name>
    <name type="common">Cauliflower coral</name>
    <name type="synonym">Millepora damicornis</name>
    <dbReference type="NCBI Taxonomy" id="46731"/>
    <lineage>
        <taxon>Eukaryota</taxon>
        <taxon>Metazoa</taxon>
        <taxon>Cnidaria</taxon>
        <taxon>Anthozoa</taxon>
        <taxon>Hexacorallia</taxon>
        <taxon>Scleractinia</taxon>
        <taxon>Astrocoeniina</taxon>
        <taxon>Pocilloporidae</taxon>
        <taxon>Pocillopora</taxon>
    </lineage>
</organism>
<evidence type="ECO:0000259" key="10">
    <source>
        <dbReference type="PROSITE" id="PS51203"/>
    </source>
</evidence>
<dbReference type="AlphaFoldDB" id="A0A3M6TFL6"/>
<feature type="compositionally biased region" description="Basic and acidic residues" evidence="7">
    <location>
        <begin position="219"/>
        <end position="230"/>
    </location>
</feature>
<dbReference type="EC" id="3.4.19.12" evidence="2"/>
<dbReference type="InterPro" id="IPR028889">
    <property type="entry name" value="USP"/>
</dbReference>
<feature type="domain" description="MYND-type" evidence="9">
    <location>
        <begin position="760"/>
        <end position="801"/>
    </location>
</feature>
<evidence type="ECO:0000256" key="4">
    <source>
        <dbReference type="ARBA" id="ARBA00022771"/>
    </source>
</evidence>
<evidence type="ECO:0000256" key="7">
    <source>
        <dbReference type="SAM" id="MobiDB-lite"/>
    </source>
</evidence>
<dbReference type="GO" id="GO:0004843">
    <property type="term" value="F:cysteine-type deubiquitinase activity"/>
    <property type="evidence" value="ECO:0007669"/>
    <property type="project" value="UniProtKB-EC"/>
</dbReference>
<dbReference type="PROSITE" id="PS51203">
    <property type="entry name" value="CS"/>
    <property type="match status" value="1"/>
</dbReference>
<dbReference type="Proteomes" id="UP000275408">
    <property type="component" value="Unassembled WGS sequence"/>
</dbReference>
<reference evidence="11 12" key="1">
    <citation type="journal article" date="2018" name="Sci. Rep.">
        <title>Comparative analysis of the Pocillopora damicornis genome highlights role of immune system in coral evolution.</title>
        <authorList>
            <person name="Cunning R."/>
            <person name="Bay R.A."/>
            <person name="Gillette P."/>
            <person name="Baker A.C."/>
            <person name="Traylor-Knowles N."/>
        </authorList>
    </citation>
    <scope>NUCLEOTIDE SEQUENCE [LARGE SCALE GENOMIC DNA]</scope>
    <source>
        <strain evidence="11">RSMAS</strain>
        <tissue evidence="11">Whole animal</tissue>
    </source>
</reference>
<feature type="compositionally biased region" description="Basic and acidic residues" evidence="7">
    <location>
        <begin position="1"/>
        <end position="18"/>
    </location>
</feature>
<evidence type="ECO:0000256" key="5">
    <source>
        <dbReference type="ARBA" id="ARBA00022833"/>
    </source>
</evidence>
<keyword evidence="4 6" id="KW-0863">Zinc-finger</keyword>
<dbReference type="SUPFAM" id="SSF54001">
    <property type="entry name" value="Cysteine proteinases"/>
    <property type="match status" value="1"/>
</dbReference>
<gene>
    <name evidence="11" type="ORF">pdam_00017271</name>
</gene>
<feature type="region of interest" description="Disordered" evidence="7">
    <location>
        <begin position="360"/>
        <end position="422"/>
    </location>
</feature>
<dbReference type="PANTHER" id="PTHR21646">
    <property type="entry name" value="UBIQUITIN CARBOXYL-TERMINAL HYDROLASE"/>
    <property type="match status" value="1"/>
</dbReference>
<feature type="region of interest" description="Disordered" evidence="7">
    <location>
        <begin position="287"/>
        <end position="335"/>
    </location>
</feature>
<dbReference type="GO" id="GO:0008270">
    <property type="term" value="F:zinc ion binding"/>
    <property type="evidence" value="ECO:0007669"/>
    <property type="project" value="UniProtKB-KW"/>
</dbReference>
<dbReference type="Gene3D" id="2.60.40.790">
    <property type="match status" value="1"/>
</dbReference>
<feature type="compositionally biased region" description="Basic and acidic residues" evidence="7">
    <location>
        <begin position="28"/>
        <end position="40"/>
    </location>
</feature>
<proteinExistence type="predicted"/>
<evidence type="ECO:0000256" key="6">
    <source>
        <dbReference type="PROSITE-ProRule" id="PRU00134"/>
    </source>
</evidence>
<comment type="catalytic activity">
    <reaction evidence="1">
        <text>Thiol-dependent hydrolysis of ester, thioester, amide, peptide and isopeptide bonds formed by the C-terminal Gly of ubiquitin (a 76-residue protein attached to proteins as an intracellular targeting signal).</text>
        <dbReference type="EC" id="3.4.19.12"/>
    </reaction>
</comment>
<dbReference type="CDD" id="cd06466">
    <property type="entry name" value="p23_CS_SGT1_like"/>
    <property type="match status" value="1"/>
</dbReference>
<keyword evidence="5" id="KW-0862">Zinc</keyword>
<keyword evidence="3" id="KW-0479">Metal-binding</keyword>
<dbReference type="PANTHER" id="PTHR21646:SF74">
    <property type="entry name" value="UBIQUITIN CARBOXYL-TERMINAL HYDROLASE 19"/>
    <property type="match status" value="1"/>
</dbReference>
<feature type="compositionally biased region" description="Acidic residues" evidence="7">
    <location>
        <begin position="1144"/>
        <end position="1154"/>
    </location>
</feature>
<dbReference type="Pfam" id="PF00443">
    <property type="entry name" value="UCH"/>
    <property type="match status" value="1"/>
</dbReference>
<evidence type="ECO:0000313" key="12">
    <source>
        <dbReference type="Proteomes" id="UP000275408"/>
    </source>
</evidence>
<feature type="region of interest" description="Disordered" evidence="7">
    <location>
        <begin position="219"/>
        <end position="264"/>
    </location>
</feature>
<feature type="domain" description="CS" evidence="10">
    <location>
        <begin position="45"/>
        <end position="144"/>
    </location>
</feature>
<dbReference type="InterPro" id="IPR007052">
    <property type="entry name" value="CS_dom"/>
</dbReference>
<dbReference type="GO" id="GO:0016579">
    <property type="term" value="P:protein deubiquitination"/>
    <property type="evidence" value="ECO:0007669"/>
    <property type="project" value="InterPro"/>
</dbReference>
<accession>A0A3M6TFL6</accession>
<dbReference type="InterPro" id="IPR002893">
    <property type="entry name" value="Znf_MYND"/>
</dbReference>
<dbReference type="Pfam" id="PF01753">
    <property type="entry name" value="zf-MYND"/>
    <property type="match status" value="1"/>
</dbReference>
<evidence type="ECO:0000313" key="11">
    <source>
        <dbReference type="EMBL" id="RMX40004.1"/>
    </source>
</evidence>
<sequence length="1154" mass="129047">MAIKCKHSDHSSAEDQVKYQKIQAEEDQNSKESEGAEKTGDTYDLTHLKHDWYDKGEFVIVHVYIKNFITLDTVLYEDELGVKFSTREKSFLKMYSGTSERTLFLWNLRLRGKVDVETSQSRVSKAFLEFSLKKTSPGRWSGLTQPHIPGNLVKSDLSIDRPFKQLFKIGNHDMCPGSMSKEPITNGINENCNSGENTEAALPNESTKNIAMESKEKIGEEVVTRPEEKLPQGGHSATSKEPDCPLTSGSSVSENPCDSCGSSDKESANLGFVEECIPGAVDSDDLLENCDSKTSPQSQPLSKDREIRTPHAHNESSNGNATSDRPVETEETDQDLYSQVQHVAGTSTAESLTTSFSTLSTSVQPSTSTSTLPSVSPFDSNFRSAGEATVPPPPPIPPPPPSYTPAVQGCGDGQVKTGVMGGNKSNINDLPFSDAIKAATSKGVSGSSFDDDDDYYSDQELSYLGLTGLENLGNTCYLNSIIQCLANTRPLRDFFLGEQFKEDINTENPLGTGGKLAIIFANLMSNLWSGKDRSLSPYKLKGIVGEKVCQFKGFMQQDAQEFMAFLLDGLHEDLNRVKEKPYVEEVEGAGRPDAEVANEAWRRYKSRNDSVIVDLFQGQLKSKLTCPVCKKISIKYDPFMNLSVPLPKDQKKLPVYVFFKDYNRVPLKIGVKVALEANVEQLKSAVERITGILPDHMRVYEVFRGKFHRAFEKAASLSSVMSNDIIVVYEVLSEEEAGEPVYEVPIIQRTVCPRVMPSHCASCYKRPGPNDTLRRCTQCWGIGYCNQRCQKDHWTAHKRVCKRLPQPIGLPFVISIPASKATFKQLQVMAEEYAKYSVIIQPGDGSQQNSPTKGDTSTSRVDSGVTCVVGPLKGNMPKFYMKPVTEFGDAVGGQEGNRLSDEGSTPLNLENKYISIDWRNYPRSPDFVDVDEKKDWDFEEHPSFKSMMMSEPYSCSLKQCLELFTEPETLSENDAWYCPQCKAHREATKQLSVWRLPEILIIHLKRFSFRNILFKDKITKLVEFPLRGLNMSRFTLGKDDNEESLYDLFAVANHSGTVSFGHYTAVGRLAEADHPTNGLSRDGLGWRYFDDRHVTETHEERVVSKYAYVLFYKRRPTANDFVKQLSTLEQAEEAEQAVDTKEESLEDIDENELD</sequence>
<evidence type="ECO:0000256" key="2">
    <source>
        <dbReference type="ARBA" id="ARBA00012759"/>
    </source>
</evidence>
<feature type="region of interest" description="Disordered" evidence="7">
    <location>
        <begin position="1"/>
        <end position="40"/>
    </location>
</feature>
<dbReference type="SUPFAM" id="SSF144232">
    <property type="entry name" value="HIT/MYND zinc finger-like"/>
    <property type="match status" value="1"/>
</dbReference>
<evidence type="ECO:0000256" key="3">
    <source>
        <dbReference type="ARBA" id="ARBA00022723"/>
    </source>
</evidence>
<dbReference type="PROSITE" id="PS00973">
    <property type="entry name" value="USP_2"/>
    <property type="match status" value="1"/>
</dbReference>
<dbReference type="OrthoDB" id="265776at2759"/>
<dbReference type="PROSITE" id="PS50235">
    <property type="entry name" value="USP_3"/>
    <property type="match status" value="1"/>
</dbReference>
<dbReference type="Gene3D" id="6.10.140.2220">
    <property type="match status" value="1"/>
</dbReference>
<feature type="region of interest" description="Disordered" evidence="7">
    <location>
        <begin position="1133"/>
        <end position="1154"/>
    </location>
</feature>
<protein>
    <recommendedName>
        <fullName evidence="2">ubiquitinyl hydrolase 1</fullName>
        <ecNumber evidence="2">3.4.19.12</ecNumber>
    </recommendedName>
</protein>
<name>A0A3M6TFL6_POCDA</name>
<feature type="compositionally biased region" description="Polar residues" evidence="7">
    <location>
        <begin position="292"/>
        <end position="301"/>
    </location>
</feature>
<dbReference type="InterPro" id="IPR050185">
    <property type="entry name" value="Ub_carboxyl-term_hydrolase"/>
</dbReference>
<evidence type="ECO:0000259" key="9">
    <source>
        <dbReference type="PROSITE" id="PS50865"/>
    </source>
</evidence>
<evidence type="ECO:0000259" key="8">
    <source>
        <dbReference type="PROSITE" id="PS50235"/>
    </source>
</evidence>
<feature type="region of interest" description="Disordered" evidence="7">
    <location>
        <begin position="842"/>
        <end position="861"/>
    </location>
</feature>
<feature type="compositionally biased region" description="Polar residues" evidence="7">
    <location>
        <begin position="247"/>
        <end position="262"/>
    </location>
</feature>
<keyword evidence="12" id="KW-1185">Reference proteome</keyword>
<evidence type="ECO:0000256" key="1">
    <source>
        <dbReference type="ARBA" id="ARBA00000707"/>
    </source>
</evidence>
<feature type="compositionally biased region" description="Basic and acidic residues" evidence="7">
    <location>
        <begin position="302"/>
        <end position="314"/>
    </location>
</feature>
<dbReference type="STRING" id="46731.A0A3M6TFL6"/>
<feature type="compositionally biased region" description="Polar residues" evidence="7">
    <location>
        <begin position="844"/>
        <end position="861"/>
    </location>
</feature>
<dbReference type="SUPFAM" id="SSF49764">
    <property type="entry name" value="HSP20-like chaperones"/>
    <property type="match status" value="1"/>
</dbReference>
<dbReference type="CDD" id="cd02674">
    <property type="entry name" value="Peptidase_C19R"/>
    <property type="match status" value="1"/>
</dbReference>
<feature type="compositionally biased region" description="Low complexity" evidence="7">
    <location>
        <begin position="360"/>
        <end position="376"/>
    </location>
</feature>
<dbReference type="PROSITE" id="PS50865">
    <property type="entry name" value="ZF_MYND_2"/>
    <property type="match status" value="1"/>
</dbReference>
<dbReference type="InterPro" id="IPR018200">
    <property type="entry name" value="USP_CS"/>
</dbReference>
<dbReference type="InterPro" id="IPR008978">
    <property type="entry name" value="HSP20-like_chaperone"/>
</dbReference>
<dbReference type="OMA" id="KTKIEWR"/>
<feature type="domain" description="USP" evidence="8">
    <location>
        <begin position="467"/>
        <end position="1115"/>
    </location>
</feature>
<comment type="caution">
    <text evidence="11">The sequence shown here is derived from an EMBL/GenBank/DDBJ whole genome shotgun (WGS) entry which is preliminary data.</text>
</comment>